<comment type="caution">
    <text evidence="2">The sequence shown here is derived from an EMBL/GenBank/DDBJ whole genome shotgun (WGS) entry which is preliminary data.</text>
</comment>
<gene>
    <name evidence="2" type="ORF">E4582_01270</name>
</gene>
<evidence type="ECO:0000256" key="1">
    <source>
        <dbReference type="SAM" id="SignalP"/>
    </source>
</evidence>
<dbReference type="Proteomes" id="UP000298681">
    <property type="component" value="Unassembled WGS sequence"/>
</dbReference>
<accession>A0A4Z1RA03</accession>
<name>A0A4Z1RA03_9GAMM</name>
<dbReference type="RefSeq" id="WP_137311790.1">
    <property type="nucleotide sequence ID" value="NZ_SPUH01000001.1"/>
</dbReference>
<reference evidence="2 3" key="1">
    <citation type="submission" date="2019-01" db="EMBL/GenBank/DDBJ databases">
        <authorList>
            <person name="Zhang S."/>
        </authorList>
    </citation>
    <scope>NUCLEOTIDE SEQUENCE [LARGE SCALE GENOMIC DNA]</scope>
    <source>
        <strain evidence="2 3">1626</strain>
    </source>
</reference>
<proteinExistence type="predicted"/>
<keyword evidence="1" id="KW-0732">Signal</keyword>
<dbReference type="EMBL" id="SPUH01000001">
    <property type="protein sequence ID" value="TKS53538.1"/>
    <property type="molecule type" value="Genomic_DNA"/>
</dbReference>
<dbReference type="AlphaFoldDB" id="A0A4Z1RA03"/>
<protein>
    <recommendedName>
        <fullName evidence="4">Lytic transglycosylase domain-containing protein</fullName>
    </recommendedName>
</protein>
<evidence type="ECO:0008006" key="4">
    <source>
        <dbReference type="Google" id="ProtNLM"/>
    </source>
</evidence>
<keyword evidence="3" id="KW-1185">Reference proteome</keyword>
<evidence type="ECO:0000313" key="2">
    <source>
        <dbReference type="EMBL" id="TKS53538.1"/>
    </source>
</evidence>
<evidence type="ECO:0000313" key="3">
    <source>
        <dbReference type="Proteomes" id="UP000298681"/>
    </source>
</evidence>
<feature type="signal peptide" evidence="1">
    <location>
        <begin position="1"/>
        <end position="17"/>
    </location>
</feature>
<sequence>MVIAALIAVAMVVPAHARQVGPAAAAAPTPADIAPLDADEWNRFAVAIDALRECVERSRDRRTPAQAVAALQALGLAGEMRAQALLLLPGDAPARAALAAAGDDAQTIMRSFQAVSGWEPVRPIDRARALAYVYHFEAQATAGVCLPTSDFLSNYHKALS</sequence>
<organism evidence="2 3">
    <name type="scientific">Luteimonas yindakuii</name>
    <dbReference type="NCBI Taxonomy" id="2565782"/>
    <lineage>
        <taxon>Bacteria</taxon>
        <taxon>Pseudomonadati</taxon>
        <taxon>Pseudomonadota</taxon>
        <taxon>Gammaproteobacteria</taxon>
        <taxon>Lysobacterales</taxon>
        <taxon>Lysobacteraceae</taxon>
        <taxon>Luteimonas</taxon>
    </lineage>
</organism>
<feature type="chain" id="PRO_5021492670" description="Lytic transglycosylase domain-containing protein" evidence="1">
    <location>
        <begin position="18"/>
        <end position="160"/>
    </location>
</feature>